<dbReference type="HOGENOM" id="CLU_020009_0_0_10"/>
<dbReference type="PROSITE" id="PS50853">
    <property type="entry name" value="FN3"/>
    <property type="match status" value="3"/>
</dbReference>
<dbReference type="InterPro" id="IPR003961">
    <property type="entry name" value="FN3_dom"/>
</dbReference>
<organism evidence="4 5">
    <name type="scientific">Bacteroides nordii CL02T12C05</name>
    <dbReference type="NCBI Taxonomy" id="997884"/>
    <lineage>
        <taxon>Bacteria</taxon>
        <taxon>Pseudomonadati</taxon>
        <taxon>Bacteroidota</taxon>
        <taxon>Bacteroidia</taxon>
        <taxon>Bacteroidales</taxon>
        <taxon>Bacteroidaceae</taxon>
        <taxon>Bacteroides</taxon>
    </lineage>
</organism>
<dbReference type="PANTHER" id="PTHR13817:SF164">
    <property type="entry name" value="ZORMIN, ISOFORM J"/>
    <property type="match status" value="1"/>
</dbReference>
<dbReference type="RefSeq" id="WP_007482989.1">
    <property type="nucleotide sequence ID" value="NZ_JH724314.1"/>
</dbReference>
<evidence type="ECO:0000313" key="5">
    <source>
        <dbReference type="Proteomes" id="UP000003089"/>
    </source>
</evidence>
<dbReference type="SMART" id="SM00060">
    <property type="entry name" value="FN3"/>
    <property type="match status" value="6"/>
</dbReference>
<dbReference type="Gene3D" id="2.60.40.10">
    <property type="entry name" value="Immunoglobulins"/>
    <property type="match status" value="3"/>
</dbReference>
<sequence length="778" mass="83724">MIQKHQIQIIRYLLLTLILLLPAGCDKDEEPMIYAPTLVTNNATGLTRYDAVLTGSAIENPKSVGKCKIGFLYAESSSMNNAKEVEAQAGEKNQYTVALEGLSIGKTYYYCIYASTGYSRIKGNVISFSTLASEAPTLNAPVAESKSETGAILTSGVTDDGGSGLTDFGVVYKVKTEEDNADPTEYDIVKNASSGFTSEAFTVELTNLKANTTYLIRSYAKNKTGKTGYSAESIEITTDALKVPTVTCNPVGDISAYTALVTARAVTPDAAYPILKRGFCWSAENQVPTIDNLNEEVALGAADFSKLLEGLNTDTKYYLRAYAENDKGIGYSPVVEFTTQKLQVVGFETVPQISNITVSSAEVTAVITVPEGTEILEKGICYDIFSTKPGVDMEGGPKKDTSNGNNIHIAINGLQEGTNYYVTAYARTVDGYFYSNPTSFHTVQTHVPTLAVPVINNIGETVATVKVEVTTDGGRDIEEIGFCWSSEVAAPNINDNDHITETGKLETYTGQISNLKKGVKYYVRAYAKNVNGTAYSPVTEFTTQLNSAPEVEDLTMSIINDDNVTVQATITNTGGLSILRKGFVWSDSSNATPTLENCLNKKELDTGSDASGRFETQITGLTMATPYYICAYAENEKGITYSIPVRFVTIATYAPAVGYPSAENVTANTADMSASISNDGGASVTEVGFCWSENNSEPVIDEAKKNYTKAQVATNFSTKISGLKAATYYYVRAYAKNKNGISYSSGYSSFTTLTTTPGPDDNPLPEPQSAPKARTVRK</sequence>
<dbReference type="SUPFAM" id="SSF49265">
    <property type="entry name" value="Fibronectin type III"/>
    <property type="match status" value="3"/>
</dbReference>
<dbReference type="EMBL" id="AGXS01000001">
    <property type="protein sequence ID" value="EIY54987.1"/>
    <property type="molecule type" value="Genomic_DNA"/>
</dbReference>
<evidence type="ECO:0000256" key="1">
    <source>
        <dbReference type="ARBA" id="ARBA00022737"/>
    </source>
</evidence>
<dbReference type="STRING" id="997884.HMPREF1068_00208"/>
<feature type="domain" description="Fibronectin type-III" evidence="3">
    <location>
        <begin position="350"/>
        <end position="448"/>
    </location>
</feature>
<reference evidence="4 5" key="1">
    <citation type="submission" date="2012-02" db="EMBL/GenBank/DDBJ databases">
        <title>The Genome Sequence of Bacteroides nordii CL02T12C05.</title>
        <authorList>
            <consortium name="The Broad Institute Genome Sequencing Platform"/>
            <person name="Earl A."/>
            <person name="Ward D."/>
            <person name="Feldgarden M."/>
            <person name="Gevers D."/>
            <person name="Zitomersky N.L."/>
            <person name="Coyne M.J."/>
            <person name="Comstock L.E."/>
            <person name="Young S.K."/>
            <person name="Zeng Q."/>
            <person name="Gargeya S."/>
            <person name="Fitzgerald M."/>
            <person name="Haas B."/>
            <person name="Abouelleil A."/>
            <person name="Alvarado L."/>
            <person name="Arachchi H.M."/>
            <person name="Berlin A."/>
            <person name="Chapman S.B."/>
            <person name="Gearin G."/>
            <person name="Goldberg J."/>
            <person name="Griggs A."/>
            <person name="Gujja S."/>
            <person name="Hansen M."/>
            <person name="Heiman D."/>
            <person name="Howarth C."/>
            <person name="Larimer J."/>
            <person name="Lui A."/>
            <person name="MacDonald P.J.P."/>
            <person name="McCowen C."/>
            <person name="Montmayeur A."/>
            <person name="Murphy C."/>
            <person name="Neiman D."/>
            <person name="Pearson M."/>
            <person name="Priest M."/>
            <person name="Roberts A."/>
            <person name="Saif S."/>
            <person name="Shea T."/>
            <person name="Sisk P."/>
            <person name="Stolte C."/>
            <person name="Sykes S."/>
            <person name="Wortman J."/>
            <person name="Nusbaum C."/>
            <person name="Birren B."/>
        </authorList>
    </citation>
    <scope>NUCLEOTIDE SEQUENCE [LARGE SCALE GENOMIC DNA]</scope>
    <source>
        <strain evidence="4 5">CL02T12C05</strain>
    </source>
</reference>
<evidence type="ECO:0000256" key="2">
    <source>
        <dbReference type="SAM" id="MobiDB-lite"/>
    </source>
</evidence>
<keyword evidence="5" id="KW-1185">Reference proteome</keyword>
<dbReference type="eggNOG" id="COG3656">
    <property type="taxonomic scope" value="Bacteria"/>
</dbReference>
<protein>
    <recommendedName>
        <fullName evidence="3">Fibronectin type-III domain-containing protein</fullName>
    </recommendedName>
</protein>
<dbReference type="AlphaFoldDB" id="I8XY53"/>
<proteinExistence type="predicted"/>
<evidence type="ECO:0000259" key="3">
    <source>
        <dbReference type="PROSITE" id="PS50853"/>
    </source>
</evidence>
<keyword evidence="1" id="KW-0677">Repeat</keyword>
<evidence type="ECO:0000313" key="4">
    <source>
        <dbReference type="EMBL" id="EIY54987.1"/>
    </source>
</evidence>
<dbReference type="InterPro" id="IPR050964">
    <property type="entry name" value="Striated_Muscle_Regulatory"/>
</dbReference>
<gene>
    <name evidence="4" type="ORF">HMPREF1068_00208</name>
</gene>
<accession>I8XY53</accession>
<comment type="caution">
    <text evidence="4">The sequence shown here is derived from an EMBL/GenBank/DDBJ whole genome shotgun (WGS) entry which is preliminary data.</text>
</comment>
<name>I8XY53_9BACE</name>
<feature type="domain" description="Fibronectin type-III" evidence="3">
    <location>
        <begin position="137"/>
        <end position="241"/>
    </location>
</feature>
<dbReference type="InterPro" id="IPR036116">
    <property type="entry name" value="FN3_sf"/>
</dbReference>
<feature type="region of interest" description="Disordered" evidence="2">
    <location>
        <begin position="752"/>
        <end position="778"/>
    </location>
</feature>
<feature type="domain" description="Fibronectin type-III" evidence="3">
    <location>
        <begin position="656"/>
        <end position="758"/>
    </location>
</feature>
<dbReference type="InterPro" id="IPR013783">
    <property type="entry name" value="Ig-like_fold"/>
</dbReference>
<dbReference type="PANTHER" id="PTHR13817">
    <property type="entry name" value="TITIN"/>
    <property type="match status" value="1"/>
</dbReference>
<dbReference type="Proteomes" id="UP000003089">
    <property type="component" value="Unassembled WGS sequence"/>
</dbReference>
<dbReference type="PATRIC" id="fig|997884.3.peg.225"/>